<dbReference type="HOGENOM" id="CLU_1101497_0_0_7"/>
<dbReference type="KEGG" id="dol:Dole_2717"/>
<evidence type="ECO:0000256" key="2">
    <source>
        <dbReference type="SAM" id="Phobius"/>
    </source>
</evidence>
<protein>
    <submittedName>
        <fullName evidence="3">Uncharacterized protein</fullName>
    </submittedName>
</protein>
<keyword evidence="2" id="KW-1133">Transmembrane helix</keyword>
<evidence type="ECO:0000256" key="1">
    <source>
        <dbReference type="SAM" id="MobiDB-lite"/>
    </source>
</evidence>
<proteinExistence type="predicted"/>
<dbReference type="EMBL" id="CP000859">
    <property type="protein sequence ID" value="ABW68520.1"/>
    <property type="molecule type" value="Genomic_DNA"/>
</dbReference>
<evidence type="ECO:0000313" key="3">
    <source>
        <dbReference type="EMBL" id="ABW68520.1"/>
    </source>
</evidence>
<name>A8ZXE1_DESOH</name>
<accession>A8ZXE1</accession>
<keyword evidence="4" id="KW-1185">Reference proteome</keyword>
<feature type="region of interest" description="Disordered" evidence="1">
    <location>
        <begin position="187"/>
        <end position="209"/>
    </location>
</feature>
<keyword evidence="2" id="KW-0812">Transmembrane</keyword>
<organism evidence="3 4">
    <name type="scientific">Desulfosudis oleivorans (strain DSM 6200 / JCM 39069 / Hxd3)</name>
    <name type="common">Desulfococcus oleovorans</name>
    <dbReference type="NCBI Taxonomy" id="96561"/>
    <lineage>
        <taxon>Bacteria</taxon>
        <taxon>Pseudomonadati</taxon>
        <taxon>Thermodesulfobacteriota</taxon>
        <taxon>Desulfobacteria</taxon>
        <taxon>Desulfobacterales</taxon>
        <taxon>Desulfosudaceae</taxon>
        <taxon>Desulfosudis</taxon>
    </lineage>
</organism>
<reference evidence="3 4" key="1">
    <citation type="submission" date="2007-10" db="EMBL/GenBank/DDBJ databases">
        <title>Complete sequence of Desulfococcus oleovorans Hxd3.</title>
        <authorList>
            <consortium name="US DOE Joint Genome Institute"/>
            <person name="Copeland A."/>
            <person name="Lucas S."/>
            <person name="Lapidus A."/>
            <person name="Barry K."/>
            <person name="Glavina del Rio T."/>
            <person name="Dalin E."/>
            <person name="Tice H."/>
            <person name="Pitluck S."/>
            <person name="Kiss H."/>
            <person name="Brettin T."/>
            <person name="Bruce D."/>
            <person name="Detter J.C."/>
            <person name="Han C."/>
            <person name="Schmutz J."/>
            <person name="Larimer F."/>
            <person name="Land M."/>
            <person name="Hauser L."/>
            <person name="Kyrpides N."/>
            <person name="Kim E."/>
            <person name="Wawrik B."/>
            <person name="Richardson P."/>
        </authorList>
    </citation>
    <scope>NUCLEOTIDE SEQUENCE [LARGE SCALE GENOMIC DNA]</scope>
    <source>
        <strain evidence="4">DSM 6200 / JCM 39069 / Hxd3</strain>
    </source>
</reference>
<evidence type="ECO:0000313" key="4">
    <source>
        <dbReference type="Proteomes" id="UP000008561"/>
    </source>
</evidence>
<gene>
    <name evidence="3" type="ordered locus">Dole_2717</name>
</gene>
<sequence length="252" mass="28722">MYCLFVFDISPKGNNRLIIGGIMNQDKINPKSSVPVAAIIVAAIIAIASLIGWYMYLQNSRFSITPTDKGPAYEIDRKTGESWVLYPGSRKKNEMKNNEKETGRFKRLPSVEQAKISATMMRESGNKFTVRLYNGSTWTIKEITIGIETKDLKAASGEEIEKVDPNASEFDKKWKEMMATIAQERATQQPQAPAMEPPQQEQRVLQEEKTNPVRSFATITPQTIGTFEIETFIEYDNNYEWYIKEVYGIPQK</sequence>
<feature type="transmembrane region" description="Helical" evidence="2">
    <location>
        <begin position="36"/>
        <end position="57"/>
    </location>
</feature>
<dbReference type="AlphaFoldDB" id="A8ZXE1"/>
<feature type="compositionally biased region" description="Low complexity" evidence="1">
    <location>
        <begin position="188"/>
        <end position="202"/>
    </location>
</feature>
<dbReference type="Proteomes" id="UP000008561">
    <property type="component" value="Chromosome"/>
</dbReference>
<keyword evidence="2" id="KW-0472">Membrane</keyword>